<sequence length="591" mass="60145">MPPAIELGAAMFGGGELTPWAGAVIAPERAAAESADSAGSQAKQAKGNGKGEQSLLRKVAALSMATAREQAVLSSVVLSTFLVPSESYLAKNGLAANKIYSDTVKKIHDRKGAGEEVDLDSPGPPLIAVFFLSARAMMTQGSDQKYLKDQTPQCMASLVRQFAARAPRGPGSKRTQGKVMLTLALGPNPEAQAVNAMMDLALAACKAVQMALKGRESSDGSCASGCSSAASSATGGNDSGTASWRFSRSGGCSGARRGCQSTAADLRGVLLRAGWACSVEQLGDGTHLRAAGPGPGKRLSAGRNTSAPPIGGALAAPPELRGCDSRCSTAATSTPRGCVASLGEQRQRSGFDVGSQGAARPLRAGARASCEAEPDRAHLKRYMVRSSQGGASQIEGREVSPAVDDAGSGAEESVALLREHVNHDLAAVGRYAELVMRDGVAPFPGCMLGTSPQHFGSQTGAHDTSQQKSPCTPKPLPSDTNGPSSAPPRVRPPRLASSSSPAALAAGVAAAPPSADARRTVGAAPVAAAGGAREAQRPPGGEAAGESSAVNPELQTTLARRTRACSGGRSFSVWSFRRGGAAAAQKRYEVP</sequence>
<dbReference type="Proteomes" id="UP001189429">
    <property type="component" value="Unassembled WGS sequence"/>
</dbReference>
<name>A0ABN9S5H6_9DINO</name>
<accession>A0ABN9S5H6</accession>
<feature type="compositionally biased region" description="Polar residues" evidence="1">
    <location>
        <begin position="548"/>
        <end position="559"/>
    </location>
</feature>
<proteinExistence type="predicted"/>
<feature type="region of interest" description="Disordered" evidence="1">
    <location>
        <begin position="387"/>
        <end position="407"/>
    </location>
</feature>
<comment type="caution">
    <text evidence="2">The sequence shown here is derived from an EMBL/GenBank/DDBJ whole genome shotgun (WGS) entry which is preliminary data.</text>
</comment>
<feature type="compositionally biased region" description="Low complexity" evidence="1">
    <location>
        <begin position="357"/>
        <end position="368"/>
    </location>
</feature>
<feature type="compositionally biased region" description="Low complexity" evidence="1">
    <location>
        <begin position="307"/>
        <end position="318"/>
    </location>
</feature>
<reference evidence="2" key="1">
    <citation type="submission" date="2023-10" db="EMBL/GenBank/DDBJ databases">
        <authorList>
            <person name="Chen Y."/>
            <person name="Shah S."/>
            <person name="Dougan E. K."/>
            <person name="Thang M."/>
            <person name="Chan C."/>
        </authorList>
    </citation>
    <scope>NUCLEOTIDE SEQUENCE [LARGE SCALE GENOMIC DNA]</scope>
</reference>
<feature type="compositionally biased region" description="Low complexity" evidence="1">
    <location>
        <begin position="491"/>
        <end position="541"/>
    </location>
</feature>
<feature type="region of interest" description="Disordered" evidence="1">
    <location>
        <begin position="286"/>
        <end position="318"/>
    </location>
</feature>
<feature type="region of interest" description="Disordered" evidence="1">
    <location>
        <begin position="343"/>
        <end position="371"/>
    </location>
</feature>
<dbReference type="EMBL" id="CAUYUJ010009513">
    <property type="protein sequence ID" value="CAK0826996.1"/>
    <property type="molecule type" value="Genomic_DNA"/>
</dbReference>
<evidence type="ECO:0000256" key="1">
    <source>
        <dbReference type="SAM" id="MobiDB-lite"/>
    </source>
</evidence>
<protein>
    <submittedName>
        <fullName evidence="2">Uncharacterized protein</fullName>
    </submittedName>
</protein>
<gene>
    <name evidence="2" type="ORF">PCOR1329_LOCUS26635</name>
</gene>
<organism evidence="2 3">
    <name type="scientific">Prorocentrum cordatum</name>
    <dbReference type="NCBI Taxonomy" id="2364126"/>
    <lineage>
        <taxon>Eukaryota</taxon>
        <taxon>Sar</taxon>
        <taxon>Alveolata</taxon>
        <taxon>Dinophyceae</taxon>
        <taxon>Prorocentrales</taxon>
        <taxon>Prorocentraceae</taxon>
        <taxon>Prorocentrum</taxon>
    </lineage>
</organism>
<feature type="compositionally biased region" description="Polar residues" evidence="1">
    <location>
        <begin position="452"/>
        <end position="470"/>
    </location>
</feature>
<evidence type="ECO:0000313" key="3">
    <source>
        <dbReference type="Proteomes" id="UP001189429"/>
    </source>
</evidence>
<evidence type="ECO:0000313" key="2">
    <source>
        <dbReference type="EMBL" id="CAK0826996.1"/>
    </source>
</evidence>
<keyword evidence="3" id="KW-1185">Reference proteome</keyword>
<feature type="region of interest" description="Disordered" evidence="1">
    <location>
        <begin position="452"/>
        <end position="570"/>
    </location>
</feature>